<dbReference type="EMBL" id="FQVC01000004">
    <property type="protein sequence ID" value="SHF02149.1"/>
    <property type="molecule type" value="Genomic_DNA"/>
</dbReference>
<evidence type="ECO:0000313" key="2">
    <source>
        <dbReference type="EMBL" id="KKB84994.1"/>
    </source>
</evidence>
<dbReference type="SUPFAM" id="SSF159501">
    <property type="entry name" value="EreA/ChaN-like"/>
    <property type="match status" value="1"/>
</dbReference>
<evidence type="ECO:0000313" key="4">
    <source>
        <dbReference type="Proteomes" id="UP000033608"/>
    </source>
</evidence>
<protein>
    <submittedName>
        <fullName evidence="3">Uncharacterized iron-regulated protein</fullName>
    </submittedName>
</protein>
<reference evidence="2 4" key="1">
    <citation type="submission" date="2015-03" db="EMBL/GenBank/DDBJ databases">
        <authorList>
            <person name="Hassan Y.I."/>
            <person name="Lepp D."/>
            <person name="Zhou T."/>
        </authorList>
    </citation>
    <scope>NUCLEOTIDE SEQUENCE [LARGE SCALE GENOMIC DNA]</scope>
    <source>
        <strain evidence="2 4">DSM 17137</strain>
    </source>
</reference>
<dbReference type="RefSeq" id="WP_046135005.1">
    <property type="nucleotide sequence ID" value="NZ_FQVC01000004.1"/>
</dbReference>
<evidence type="ECO:0000313" key="3">
    <source>
        <dbReference type="EMBL" id="SHF02149.1"/>
    </source>
</evidence>
<dbReference type="InterPro" id="IPR007314">
    <property type="entry name" value="Cofac_haem-bd_dom"/>
</dbReference>
<dbReference type="EMBL" id="LAJF01000062">
    <property type="protein sequence ID" value="KKB84994.1"/>
    <property type="molecule type" value="Genomic_DNA"/>
</dbReference>
<accession>A0A0F5LS52</accession>
<dbReference type="STRING" id="1121477.SAMN02745223_01594"/>
<dbReference type="Proteomes" id="UP000033608">
    <property type="component" value="Unassembled WGS sequence"/>
</dbReference>
<evidence type="ECO:0000313" key="5">
    <source>
        <dbReference type="Proteomes" id="UP000184533"/>
    </source>
</evidence>
<proteinExistence type="predicted"/>
<dbReference type="Pfam" id="PF04187">
    <property type="entry name" value="Cofac_haem_bdg"/>
    <property type="match status" value="1"/>
</dbReference>
<dbReference type="OrthoDB" id="9795827at2"/>
<evidence type="ECO:0000259" key="1">
    <source>
        <dbReference type="Pfam" id="PF04187"/>
    </source>
</evidence>
<dbReference type="PATRIC" id="fig|1121477.3.peg.2965"/>
<dbReference type="CDD" id="cd14727">
    <property type="entry name" value="ChanN-like"/>
    <property type="match status" value="1"/>
</dbReference>
<gene>
    <name evidence="3" type="ORF">SAMN02745223_01594</name>
    <name evidence="2" type="ORF">VW29_09325</name>
</gene>
<keyword evidence="4" id="KW-1185">Reference proteome</keyword>
<name>A0A0F5LS52_9HYPH</name>
<organism evidence="2 4">
    <name type="scientific">Devosia limi DSM 17137</name>
    <dbReference type="NCBI Taxonomy" id="1121477"/>
    <lineage>
        <taxon>Bacteria</taxon>
        <taxon>Pseudomonadati</taxon>
        <taxon>Pseudomonadota</taxon>
        <taxon>Alphaproteobacteria</taxon>
        <taxon>Hyphomicrobiales</taxon>
        <taxon>Devosiaceae</taxon>
        <taxon>Devosia</taxon>
    </lineage>
</organism>
<feature type="domain" description="Haem-binding uptake Tiki superfamily ChaN" evidence="1">
    <location>
        <begin position="27"/>
        <end position="237"/>
    </location>
</feature>
<dbReference type="Gene3D" id="3.40.50.11550">
    <property type="match status" value="1"/>
</dbReference>
<reference evidence="3 5" key="2">
    <citation type="submission" date="2016-11" db="EMBL/GenBank/DDBJ databases">
        <authorList>
            <person name="Jaros S."/>
            <person name="Januszkiewicz K."/>
            <person name="Wedrychowicz H."/>
        </authorList>
    </citation>
    <scope>NUCLEOTIDE SEQUENCE [LARGE SCALE GENOMIC DNA]</scope>
    <source>
        <strain evidence="3 5">DSM 17137</strain>
    </source>
</reference>
<dbReference type="Proteomes" id="UP000184533">
    <property type="component" value="Unassembled WGS sequence"/>
</dbReference>
<sequence>MSETITHPAGTWLDPKTLSQVSHAEILTRMSQQQVVLLGETHNRYDIHRWQLHVAAGLLALGRPISMGFEMFPRRVQSALDAYVSGTIDTDAFLEQSEWQTVWGFPPALYLPLFQFCRQFKVPMLALNCHRPLVTRVGKEGWDAIPVDERDGLTPSRPATPEAREYLFNLTGGRREGRDAQTPMDPVFDRFIRAQQTWDRAFACNIAAGRTRDPDRIVIGIIGRGHMEYGHGTPFQLADLGVDKVGVLLPEEGDFQPRYDIPVAAGLFRLDTNDVAPMDQRNAPRPQEQR</sequence>
<dbReference type="AlphaFoldDB" id="A0A0F5LS52"/>